<evidence type="ECO:0000256" key="6">
    <source>
        <dbReference type="ARBA" id="ARBA00023033"/>
    </source>
</evidence>
<evidence type="ECO:0000256" key="7">
    <source>
        <dbReference type="RuleBase" id="RU000461"/>
    </source>
</evidence>
<comment type="caution">
    <text evidence="9">The sequence shown here is derived from an EMBL/GenBank/DDBJ whole genome shotgun (WGS) entry which is preliminary data.</text>
</comment>
<dbReference type="InterPro" id="IPR036396">
    <property type="entry name" value="Cyt_P450_sf"/>
</dbReference>
<dbReference type="GO" id="GO:0004497">
    <property type="term" value="F:monooxygenase activity"/>
    <property type="evidence" value="ECO:0007669"/>
    <property type="project" value="UniProtKB-KW"/>
</dbReference>
<dbReference type="FunFam" id="1.10.630.10:FF:000018">
    <property type="entry name" value="Cytochrome P450 monooxygenase"/>
    <property type="match status" value="1"/>
</dbReference>
<dbReference type="AlphaFoldDB" id="A0A4R6SPK2"/>
<evidence type="ECO:0000256" key="3">
    <source>
        <dbReference type="ARBA" id="ARBA00022723"/>
    </source>
</evidence>
<evidence type="ECO:0000256" key="8">
    <source>
        <dbReference type="SAM" id="MobiDB-lite"/>
    </source>
</evidence>
<feature type="compositionally biased region" description="Gly residues" evidence="8">
    <location>
        <begin position="397"/>
        <end position="408"/>
    </location>
</feature>
<dbReference type="GO" id="GO:0020037">
    <property type="term" value="F:heme binding"/>
    <property type="evidence" value="ECO:0007669"/>
    <property type="project" value="InterPro"/>
</dbReference>
<proteinExistence type="inferred from homology"/>
<gene>
    <name evidence="9" type="ORF">EV186_1011859</name>
</gene>
<dbReference type="InterPro" id="IPR002397">
    <property type="entry name" value="Cyt_P450_B"/>
</dbReference>
<keyword evidence="6 7" id="KW-0503">Monooxygenase</keyword>
<organism evidence="9 10">
    <name type="scientific">Labedaea rhizosphaerae</name>
    <dbReference type="NCBI Taxonomy" id="598644"/>
    <lineage>
        <taxon>Bacteria</taxon>
        <taxon>Bacillati</taxon>
        <taxon>Actinomycetota</taxon>
        <taxon>Actinomycetes</taxon>
        <taxon>Pseudonocardiales</taxon>
        <taxon>Pseudonocardiaceae</taxon>
        <taxon>Labedaea</taxon>
    </lineage>
</organism>
<dbReference type="PANTHER" id="PTHR46696:SF1">
    <property type="entry name" value="CYTOCHROME P450 YJIB-RELATED"/>
    <property type="match status" value="1"/>
</dbReference>
<dbReference type="Proteomes" id="UP000295444">
    <property type="component" value="Unassembled WGS sequence"/>
</dbReference>
<evidence type="ECO:0000256" key="4">
    <source>
        <dbReference type="ARBA" id="ARBA00023002"/>
    </source>
</evidence>
<keyword evidence="5 7" id="KW-0408">Iron</keyword>
<dbReference type="CDD" id="cd11029">
    <property type="entry name" value="CYP107-like"/>
    <property type="match status" value="1"/>
</dbReference>
<sequence>MSVPEIDLTDPDLLKDPFAGYGKLREQAPIGRIPMPGIGSVWAVLRHQDARTMLSDPRFAITGGSFMRPPGIPEHCVPYLRTMSERDGAEHARLRRLATPAFTARKAAAMRPRIAAIVDRLLDDLPDRTDLLDSFAKPLPMEVICELVGIPAADRPLWRAAGAAVASGSPAGFAEAVPRVVEGATEALARRKTAPGDDVLSELLRAHEGDRLDDTEMITLVWHLVLAGQTPTNFIANAVDALLAHPDQLAVLRDDPALLPVAVDELIRWCGPALLSIPRYASEEVELCGAVIGKGEAVSAVVASVNRDPRVFADPETLNLRALRQPGHLGFGHGPHYCLGASLARVEAEVAIEALLRRFPELTRAGEAQRAPDPGTWRLMSLPLSLNGSRGSATESGGPGVAAGLPAG</sequence>
<evidence type="ECO:0000256" key="1">
    <source>
        <dbReference type="ARBA" id="ARBA00010617"/>
    </source>
</evidence>
<keyword evidence="3 7" id="KW-0479">Metal-binding</keyword>
<dbReference type="InterPro" id="IPR001128">
    <property type="entry name" value="Cyt_P450"/>
</dbReference>
<name>A0A4R6SPK2_LABRH</name>
<accession>A0A4R6SPK2</accession>
<feature type="region of interest" description="Disordered" evidence="8">
    <location>
        <begin position="388"/>
        <end position="408"/>
    </location>
</feature>
<dbReference type="GO" id="GO:0016705">
    <property type="term" value="F:oxidoreductase activity, acting on paired donors, with incorporation or reduction of molecular oxygen"/>
    <property type="evidence" value="ECO:0007669"/>
    <property type="project" value="InterPro"/>
</dbReference>
<evidence type="ECO:0000256" key="5">
    <source>
        <dbReference type="ARBA" id="ARBA00023004"/>
    </source>
</evidence>
<protein>
    <submittedName>
        <fullName evidence="9">Cytochrome P450</fullName>
    </submittedName>
</protein>
<keyword evidence="4 7" id="KW-0560">Oxidoreductase</keyword>
<reference evidence="9 10" key="1">
    <citation type="submission" date="2019-03" db="EMBL/GenBank/DDBJ databases">
        <title>Genomic Encyclopedia of Type Strains, Phase IV (KMG-IV): sequencing the most valuable type-strain genomes for metagenomic binning, comparative biology and taxonomic classification.</title>
        <authorList>
            <person name="Goeker M."/>
        </authorList>
    </citation>
    <scope>NUCLEOTIDE SEQUENCE [LARGE SCALE GENOMIC DNA]</scope>
    <source>
        <strain evidence="9 10">DSM 45361</strain>
    </source>
</reference>
<evidence type="ECO:0000256" key="2">
    <source>
        <dbReference type="ARBA" id="ARBA00022617"/>
    </source>
</evidence>
<dbReference type="PROSITE" id="PS00086">
    <property type="entry name" value="CYTOCHROME_P450"/>
    <property type="match status" value="1"/>
</dbReference>
<dbReference type="EMBL" id="SNXZ01000001">
    <property type="protein sequence ID" value="TDQ05881.1"/>
    <property type="molecule type" value="Genomic_DNA"/>
</dbReference>
<dbReference type="GO" id="GO:0005506">
    <property type="term" value="F:iron ion binding"/>
    <property type="evidence" value="ECO:0007669"/>
    <property type="project" value="InterPro"/>
</dbReference>
<keyword evidence="2 7" id="KW-0349">Heme</keyword>
<evidence type="ECO:0000313" key="10">
    <source>
        <dbReference type="Proteomes" id="UP000295444"/>
    </source>
</evidence>
<keyword evidence="10" id="KW-1185">Reference proteome</keyword>
<dbReference type="PRINTS" id="PR00359">
    <property type="entry name" value="BP450"/>
</dbReference>
<comment type="similarity">
    <text evidence="1 7">Belongs to the cytochrome P450 family.</text>
</comment>
<dbReference type="PANTHER" id="PTHR46696">
    <property type="entry name" value="P450, PUTATIVE (EUROFUNG)-RELATED"/>
    <property type="match status" value="1"/>
</dbReference>
<dbReference type="SUPFAM" id="SSF48264">
    <property type="entry name" value="Cytochrome P450"/>
    <property type="match status" value="1"/>
</dbReference>
<dbReference type="Pfam" id="PF00067">
    <property type="entry name" value="p450"/>
    <property type="match status" value="1"/>
</dbReference>
<evidence type="ECO:0000313" key="9">
    <source>
        <dbReference type="EMBL" id="TDQ05881.1"/>
    </source>
</evidence>
<dbReference type="RefSeq" id="WP_424982312.1">
    <property type="nucleotide sequence ID" value="NZ_SNXZ01000001.1"/>
</dbReference>
<dbReference type="InterPro" id="IPR017972">
    <property type="entry name" value="Cyt_P450_CS"/>
</dbReference>
<dbReference type="Gene3D" id="1.10.630.10">
    <property type="entry name" value="Cytochrome P450"/>
    <property type="match status" value="1"/>
</dbReference>